<feature type="binding site" evidence="7">
    <location>
        <position position="85"/>
    </location>
    <ligand>
        <name>[4Fe-4S] cluster</name>
        <dbReference type="ChEBI" id="CHEBI:49883"/>
        <label>3</label>
    </ligand>
</feature>
<gene>
    <name evidence="9" type="ordered locus">Daud_1579</name>
</gene>
<evidence type="ECO:0000256" key="6">
    <source>
        <dbReference type="ARBA" id="ARBA00023014"/>
    </source>
</evidence>
<evidence type="ECO:0000259" key="8">
    <source>
        <dbReference type="PROSITE" id="PS51379"/>
    </source>
</evidence>
<dbReference type="GO" id="GO:0051539">
    <property type="term" value="F:4 iron, 4 sulfur cluster binding"/>
    <property type="evidence" value="ECO:0007669"/>
    <property type="project" value="UniProtKB-KW"/>
</dbReference>
<keyword evidence="3 7" id="KW-0479">Metal-binding</keyword>
<dbReference type="Proteomes" id="UP000008544">
    <property type="component" value="Chromosome"/>
</dbReference>
<dbReference type="EMBL" id="CP000860">
    <property type="protein sequence ID" value="ACA60081.1"/>
    <property type="molecule type" value="Genomic_DNA"/>
</dbReference>
<feature type="binding site" evidence="7">
    <location>
        <position position="120"/>
    </location>
    <ligand>
        <name>[4Fe-4S] cluster</name>
        <dbReference type="ChEBI" id="CHEBI:49883"/>
        <label>3</label>
    </ligand>
</feature>
<feature type="binding site" evidence="7">
    <location>
        <position position="19"/>
    </location>
    <ligand>
        <name>[4Fe-4S] cluster</name>
        <dbReference type="ChEBI" id="CHEBI:49883"/>
        <label>1</label>
    </ligand>
</feature>
<dbReference type="STRING" id="477974.Daud_1579"/>
<feature type="binding site" evidence="7">
    <location>
        <position position="26"/>
    </location>
    <ligand>
        <name>[4Fe-4S] cluster</name>
        <dbReference type="ChEBI" id="CHEBI:49883"/>
        <label>2</label>
    </ligand>
</feature>
<feature type="binding site" evidence="7">
    <location>
        <position position="89"/>
    </location>
    <ligand>
        <name>[4Fe-4S] cluster</name>
        <dbReference type="ChEBI" id="CHEBI:49883"/>
        <label>4</label>
    </ligand>
</feature>
<accession>B1I510</accession>
<feature type="binding site" evidence="7">
    <location>
        <position position="113"/>
    </location>
    <ligand>
        <name>[4Fe-4S] cluster</name>
        <dbReference type="ChEBI" id="CHEBI:49883"/>
        <label>4</label>
    </ligand>
</feature>
<dbReference type="eggNOG" id="COG0437">
    <property type="taxonomic scope" value="Bacteria"/>
</dbReference>
<dbReference type="GO" id="GO:0015944">
    <property type="term" value="P:formate oxidation"/>
    <property type="evidence" value="ECO:0007669"/>
    <property type="project" value="InterPro"/>
</dbReference>
<comment type="subcellular location">
    <subcellularLocation>
        <location evidence="1">Cell envelope</location>
    </subcellularLocation>
</comment>
<feature type="binding site" evidence="7">
    <location>
        <position position="80"/>
    </location>
    <ligand>
        <name>[4Fe-4S] cluster</name>
        <dbReference type="ChEBI" id="CHEBI:49883"/>
        <label>3</label>
    </ligand>
</feature>
<dbReference type="SUPFAM" id="SSF54862">
    <property type="entry name" value="4Fe-4S ferredoxins"/>
    <property type="match status" value="1"/>
</dbReference>
<feature type="binding site" evidence="7">
    <location>
        <position position="142"/>
    </location>
    <ligand>
        <name>[4Fe-4S] cluster</name>
        <dbReference type="ChEBI" id="CHEBI:49883"/>
        <label>2</label>
    </ligand>
</feature>
<dbReference type="AlphaFoldDB" id="B1I510"/>
<feature type="domain" description="4Fe-4S ferredoxin-type" evidence="8">
    <location>
        <begin position="7"/>
        <end position="37"/>
    </location>
</feature>
<dbReference type="InterPro" id="IPR014603">
    <property type="entry name" value="Formate_DH_Fe-S_su"/>
</dbReference>
<name>B1I510_DESAP</name>
<sequence length="262" mass="29603">MGSLGSYGVLVDITKCIGCRACQVACKNWNNLPATKTWFNADGSNPPVMDHYNVTRVGFHTLEINGEYKQRFAKIQCNHCLEPLCAEVCFVHAYVVRPEGPVIYFNPEICVGCRYCQLACPFLNIQMKWDETWSRVRKCDFCFDRLANGMLPSCVITCPSGALKFGKRDELLAEAKDKIAKNPDKYVDHIFGEKEVGGTSWIYISDVPFEQLGFNTDVMHKSPTEYTWKYVAKAPILAVSLPILFAALYVYTKRRAENEGGH</sequence>
<organism evidence="9 10">
    <name type="scientific">Desulforudis audaxviator (strain MP104C)</name>
    <dbReference type="NCBI Taxonomy" id="477974"/>
    <lineage>
        <taxon>Bacteria</taxon>
        <taxon>Bacillati</taxon>
        <taxon>Bacillota</taxon>
        <taxon>Clostridia</taxon>
        <taxon>Thermoanaerobacterales</taxon>
        <taxon>Candidatus Desulforudaceae</taxon>
        <taxon>Candidatus Desulforudis</taxon>
    </lineage>
</organism>
<evidence type="ECO:0000256" key="7">
    <source>
        <dbReference type="PIRSR" id="PIRSR036298-50"/>
    </source>
</evidence>
<protein>
    <submittedName>
        <fullName evidence="9">4Fe-4S ferredoxin, iron-sulfur binding domain protein</fullName>
    </submittedName>
</protein>
<dbReference type="GO" id="GO:0045333">
    <property type="term" value="P:cellular respiration"/>
    <property type="evidence" value="ECO:0007669"/>
    <property type="project" value="InterPro"/>
</dbReference>
<dbReference type="InterPro" id="IPR017896">
    <property type="entry name" value="4Fe4S_Fe-S-bd"/>
</dbReference>
<keyword evidence="10" id="KW-1185">Reference proteome</keyword>
<dbReference type="HOGENOM" id="CLU_043374_0_3_9"/>
<feature type="binding site" evidence="7">
    <location>
        <position position="158"/>
    </location>
    <ligand>
        <name>[4Fe-4S] cluster</name>
        <dbReference type="ChEBI" id="CHEBI:49883"/>
        <label>1</label>
    </ligand>
</feature>
<comment type="cofactor">
    <cofactor evidence="7">
        <name>[4Fe-4S] cluster</name>
        <dbReference type="ChEBI" id="CHEBI:49883"/>
    </cofactor>
    <text evidence="7">Binds 4 [4Fe-4S] clusters per subunit.</text>
</comment>
<dbReference type="PROSITE" id="PS51379">
    <property type="entry name" value="4FE4S_FER_2"/>
    <property type="match status" value="2"/>
</dbReference>
<evidence type="ECO:0000313" key="10">
    <source>
        <dbReference type="Proteomes" id="UP000008544"/>
    </source>
</evidence>
<dbReference type="CDD" id="cd10561">
    <property type="entry name" value="HybA_like"/>
    <property type="match status" value="1"/>
</dbReference>
<evidence type="ECO:0000256" key="1">
    <source>
        <dbReference type="ARBA" id="ARBA00004196"/>
    </source>
</evidence>
<dbReference type="OrthoDB" id="9810688at2"/>
<keyword evidence="4" id="KW-0677">Repeat</keyword>
<dbReference type="PROSITE" id="PS00198">
    <property type="entry name" value="4FE4S_FER_1"/>
    <property type="match status" value="1"/>
</dbReference>
<evidence type="ECO:0000256" key="5">
    <source>
        <dbReference type="ARBA" id="ARBA00023004"/>
    </source>
</evidence>
<dbReference type="InterPro" id="IPR017900">
    <property type="entry name" value="4Fe4S_Fe_S_CS"/>
</dbReference>
<evidence type="ECO:0000256" key="4">
    <source>
        <dbReference type="ARBA" id="ARBA00022737"/>
    </source>
</evidence>
<dbReference type="Gene3D" id="3.30.70.20">
    <property type="match status" value="2"/>
</dbReference>
<proteinExistence type="predicted"/>
<feature type="binding site" evidence="7">
    <location>
        <position position="116"/>
    </location>
    <ligand>
        <name>[4Fe-4S] cluster</name>
        <dbReference type="ChEBI" id="CHEBI:49883"/>
        <label>4</label>
    </ligand>
</feature>
<feature type="domain" description="4Fe-4S ferredoxin-type" evidence="8">
    <location>
        <begin position="101"/>
        <end position="130"/>
    </location>
</feature>
<dbReference type="PANTHER" id="PTHR43545:SF4">
    <property type="entry name" value="IRON-SULFUR PROTEIN"/>
    <property type="match status" value="1"/>
</dbReference>
<evidence type="ECO:0000313" key="9">
    <source>
        <dbReference type="EMBL" id="ACA60081.1"/>
    </source>
</evidence>
<dbReference type="RefSeq" id="WP_012302662.1">
    <property type="nucleotide sequence ID" value="NC_010424.1"/>
</dbReference>
<dbReference type="PANTHER" id="PTHR43545">
    <property type="entry name" value="FORMATE DEHYDROGENASE, NITRATE-INDUCIBLE, IRON-SULFUR SUBUNIT"/>
    <property type="match status" value="1"/>
</dbReference>
<evidence type="ECO:0000256" key="2">
    <source>
        <dbReference type="ARBA" id="ARBA00022485"/>
    </source>
</evidence>
<feature type="binding site" evidence="7">
    <location>
        <position position="110"/>
    </location>
    <ligand>
        <name>[4Fe-4S] cluster</name>
        <dbReference type="ChEBI" id="CHEBI:49883"/>
        <label>4</label>
    </ligand>
</feature>
<dbReference type="InterPro" id="IPR051555">
    <property type="entry name" value="FDH_Electron_Transfer_Unit"/>
</dbReference>
<keyword evidence="6 7" id="KW-0411">Iron-sulfur</keyword>
<feature type="binding site" evidence="7">
    <location>
        <position position="77"/>
    </location>
    <ligand>
        <name>[4Fe-4S] cluster</name>
        <dbReference type="ChEBI" id="CHEBI:49883"/>
        <label>3</label>
    </ligand>
</feature>
<dbReference type="GO" id="GO:0046872">
    <property type="term" value="F:metal ion binding"/>
    <property type="evidence" value="ECO:0007669"/>
    <property type="project" value="UniProtKB-KW"/>
</dbReference>
<dbReference type="Pfam" id="PF13247">
    <property type="entry name" value="Fer4_11"/>
    <property type="match status" value="1"/>
</dbReference>
<reference evidence="9 10" key="2">
    <citation type="journal article" date="2008" name="Science">
        <title>Environmental genomics reveals a single-species ecosystem deep within Earth.</title>
        <authorList>
            <person name="Chivian D."/>
            <person name="Brodie E.L."/>
            <person name="Alm E.J."/>
            <person name="Culley D.E."/>
            <person name="Dehal P.S."/>
            <person name="Desantis T.Z."/>
            <person name="Gihring T.M."/>
            <person name="Lapidus A."/>
            <person name="Lin L.H."/>
            <person name="Lowry S.R."/>
            <person name="Moser D.P."/>
            <person name="Richardson P.M."/>
            <person name="Southam G."/>
            <person name="Wanger G."/>
            <person name="Pratt L.M."/>
            <person name="Andersen G.L."/>
            <person name="Hazen T.C."/>
            <person name="Brockman F.J."/>
            <person name="Arkin A.P."/>
            <person name="Onstott T.C."/>
        </authorList>
    </citation>
    <scope>NUCLEOTIDE SEQUENCE [LARGE SCALE GENOMIC DNA]</scope>
    <source>
        <strain evidence="9 10">MP104C</strain>
    </source>
</reference>
<feature type="binding site" evidence="7">
    <location>
        <position position="154"/>
    </location>
    <ligand>
        <name>[4Fe-4S] cluster</name>
        <dbReference type="ChEBI" id="CHEBI:49883"/>
        <label>2</label>
    </ligand>
</feature>
<dbReference type="PIRSF" id="PIRSF036298">
    <property type="entry name" value="FDH_4Fe4S"/>
    <property type="match status" value="1"/>
</dbReference>
<keyword evidence="2 7" id="KW-0004">4Fe-4S</keyword>
<feature type="binding site" evidence="7">
    <location>
        <position position="22"/>
    </location>
    <ligand>
        <name>[4Fe-4S] cluster</name>
        <dbReference type="ChEBI" id="CHEBI:49883"/>
        <label>1</label>
    </ligand>
</feature>
<feature type="binding site" evidence="7">
    <location>
        <position position="139"/>
    </location>
    <ligand>
        <name>[4Fe-4S] cluster</name>
        <dbReference type="ChEBI" id="CHEBI:49883"/>
        <label>2</label>
    </ligand>
</feature>
<evidence type="ECO:0000256" key="3">
    <source>
        <dbReference type="ARBA" id="ARBA00022723"/>
    </source>
</evidence>
<reference evidence="10" key="1">
    <citation type="submission" date="2007-10" db="EMBL/GenBank/DDBJ databases">
        <title>Complete sequence of chromosome of Desulforudis audaxviator MP104C.</title>
        <authorList>
            <person name="Copeland A."/>
            <person name="Lucas S."/>
            <person name="Lapidus A."/>
            <person name="Barry K."/>
            <person name="Glavina del Rio T."/>
            <person name="Dalin E."/>
            <person name="Tice H."/>
            <person name="Bruce D."/>
            <person name="Pitluck S."/>
            <person name="Lowry S.R."/>
            <person name="Larimer F."/>
            <person name="Land M.L."/>
            <person name="Hauser L."/>
            <person name="Kyrpides N."/>
            <person name="Ivanova N.N."/>
            <person name="Richardson P."/>
        </authorList>
    </citation>
    <scope>NUCLEOTIDE SEQUENCE [LARGE SCALE GENOMIC DNA]</scope>
    <source>
        <strain evidence="10">MP104C</strain>
    </source>
</reference>
<feature type="binding site" evidence="7">
    <location>
        <position position="16"/>
    </location>
    <ligand>
        <name>[4Fe-4S] cluster</name>
        <dbReference type="ChEBI" id="CHEBI:49883"/>
        <label>1</label>
    </ligand>
</feature>
<keyword evidence="5 7" id="KW-0408">Iron</keyword>
<dbReference type="GO" id="GO:0030313">
    <property type="term" value="C:cell envelope"/>
    <property type="evidence" value="ECO:0007669"/>
    <property type="project" value="UniProtKB-SubCell"/>
</dbReference>
<dbReference type="KEGG" id="dau:Daud_1579"/>